<evidence type="ECO:0000256" key="1">
    <source>
        <dbReference type="ARBA" id="ARBA00008950"/>
    </source>
</evidence>
<dbReference type="AlphaFoldDB" id="A0AAV6EIS7"/>
<proteinExistence type="inferred from homology"/>
<dbReference type="RefSeq" id="WP_112000276.1">
    <property type="nucleotide sequence ID" value="NZ_CP053828.1"/>
</dbReference>
<dbReference type="PIRSF" id="PIRSF000883">
    <property type="entry name" value="Pesterase_MJ0912"/>
    <property type="match status" value="1"/>
</dbReference>
<dbReference type="EMBL" id="VZON01000002">
    <property type="protein sequence ID" value="KAB0613644.1"/>
    <property type="molecule type" value="Genomic_DNA"/>
</dbReference>
<protein>
    <submittedName>
        <fullName evidence="3">Metallophosphoesterase family protein</fullName>
    </submittedName>
</protein>
<dbReference type="Gene3D" id="3.60.21.10">
    <property type="match status" value="1"/>
</dbReference>
<dbReference type="InterPro" id="IPR050126">
    <property type="entry name" value="Ap4A_hydrolase"/>
</dbReference>
<dbReference type="Pfam" id="PF12850">
    <property type="entry name" value="Metallophos_2"/>
    <property type="match status" value="1"/>
</dbReference>
<reference evidence="3 4" key="1">
    <citation type="submission" date="2019-09" db="EMBL/GenBank/DDBJ databases">
        <title>Draft genome sequences of 48 bacterial type strains from the CCUG.</title>
        <authorList>
            <person name="Tunovic T."/>
            <person name="Pineiro-Iglesias B."/>
            <person name="Unosson C."/>
            <person name="Inganas E."/>
            <person name="Ohlen M."/>
            <person name="Cardew S."/>
            <person name="Jensie-Markopoulos S."/>
            <person name="Salva-Serra F."/>
            <person name="Jaen-Luchoro D."/>
            <person name="Karlsson R."/>
            <person name="Svensson-Stadler L."/>
            <person name="Chun J."/>
            <person name="Moore E."/>
        </authorList>
    </citation>
    <scope>NUCLEOTIDE SEQUENCE [LARGE SCALE GENOMIC DNA]</scope>
    <source>
        <strain evidence="3 4">CCUG 34538</strain>
    </source>
</reference>
<dbReference type="SUPFAM" id="SSF56300">
    <property type="entry name" value="Metallo-dependent phosphatases"/>
    <property type="match status" value="1"/>
</dbReference>
<dbReference type="GO" id="GO:0005737">
    <property type="term" value="C:cytoplasm"/>
    <property type="evidence" value="ECO:0007669"/>
    <property type="project" value="TreeGrafter"/>
</dbReference>
<dbReference type="InterPro" id="IPR024654">
    <property type="entry name" value="Calcineurin-like_PHP_lpxH"/>
</dbReference>
<dbReference type="GeneID" id="56509145"/>
<dbReference type="PANTHER" id="PTHR42850">
    <property type="entry name" value="METALLOPHOSPHOESTERASE"/>
    <property type="match status" value="1"/>
</dbReference>
<comment type="caution">
    <text evidence="3">The sequence shown here is derived from an EMBL/GenBank/DDBJ whole genome shotgun (WGS) entry which is preliminary data.</text>
</comment>
<comment type="similarity">
    <text evidence="1">Belongs to the metallophosphoesterase superfamily. YfcE family.</text>
</comment>
<organism evidence="3 4">
    <name type="scientific">Campylobacter hyointestinalis subsp. lawsonii</name>
    <dbReference type="NCBI Taxonomy" id="91353"/>
    <lineage>
        <taxon>Bacteria</taxon>
        <taxon>Pseudomonadati</taxon>
        <taxon>Campylobacterota</taxon>
        <taxon>Epsilonproteobacteria</taxon>
        <taxon>Campylobacterales</taxon>
        <taxon>Campylobacteraceae</taxon>
        <taxon>Campylobacter</taxon>
    </lineage>
</organism>
<dbReference type="InterPro" id="IPR011152">
    <property type="entry name" value="Pesterase_MJ0912"/>
</dbReference>
<gene>
    <name evidence="3" type="ORF">F7P66_02915</name>
</gene>
<accession>A0AAV6EIS7</accession>
<feature type="domain" description="Calcineurin-like phosphoesterase" evidence="2">
    <location>
        <begin position="1"/>
        <end position="186"/>
    </location>
</feature>
<evidence type="ECO:0000259" key="2">
    <source>
        <dbReference type="Pfam" id="PF12850"/>
    </source>
</evidence>
<evidence type="ECO:0000313" key="3">
    <source>
        <dbReference type="EMBL" id="KAB0613644.1"/>
    </source>
</evidence>
<dbReference type="PANTHER" id="PTHR42850:SF2">
    <property type="entry name" value="BLL5683 PROTEIN"/>
    <property type="match status" value="1"/>
</dbReference>
<sequence>MKIALISDIHSNLDYLITVLNNLNNKVDKIYCLGDIIGYYDKPNEVIDIIKQNDITCIKGNHEKYILGEISYDKTKDALYRLEEQKHIISSENLHYISKLDEKIVLNINNRKIYMTHSLPMDCETYLYNMEQFNFSLLDKYDYYFFGHTHIPIIFYKFGTCIVNPGSVGQPRDYTQKSSYAIVDFDLDQVVIKKIKQNIDGLINRLNNKHYSNAVIEILKRVKNGKN</sequence>
<dbReference type="GO" id="GO:0016791">
    <property type="term" value="F:phosphatase activity"/>
    <property type="evidence" value="ECO:0007669"/>
    <property type="project" value="TreeGrafter"/>
</dbReference>
<name>A0AAV6EIS7_CAMHY</name>
<dbReference type="Proteomes" id="UP000423641">
    <property type="component" value="Unassembled WGS sequence"/>
</dbReference>
<dbReference type="InterPro" id="IPR029052">
    <property type="entry name" value="Metallo-depent_PP-like"/>
</dbReference>
<evidence type="ECO:0000313" key="4">
    <source>
        <dbReference type="Proteomes" id="UP000423641"/>
    </source>
</evidence>